<sequence length="238" mass="26824">LDDNTSDTNVSNVMGEAGQEEGWVVCRIFKKKNLNKTLDRPFSSSPITEDTRSQTLNSCNEGSLDQILHYMGRTCKEENEADNSARYLRPINTAINHVHHDRFMKLPSLESPNSVSSQNCFQPIITDNEASITNQVSYPLDSGLDNWSALDRLVASQLNGQNETSRQLDCFPVEPTMTYSTPTDLHRDLQLPTLRSSFSLLSNRSYHGTQDYNSEIDLWNFTIRSSSDPLCHLSNTSV</sequence>
<dbReference type="EMBL" id="CAWUPB010001173">
    <property type="protein sequence ID" value="CAK7348635.1"/>
    <property type="molecule type" value="Genomic_DNA"/>
</dbReference>
<keyword evidence="2" id="KW-1185">Reference proteome</keyword>
<gene>
    <name evidence="1" type="ORF">DCAF_LOCUS21338</name>
</gene>
<dbReference type="Proteomes" id="UP001314170">
    <property type="component" value="Unassembled WGS sequence"/>
</dbReference>
<proteinExistence type="predicted"/>
<comment type="caution">
    <text evidence="1">The sequence shown here is derived from an EMBL/GenBank/DDBJ whole genome shotgun (WGS) entry which is preliminary data.</text>
</comment>
<feature type="non-terminal residue" evidence="1">
    <location>
        <position position="1"/>
    </location>
</feature>
<protein>
    <submittedName>
        <fullName evidence="1">Uncharacterized protein</fullName>
    </submittedName>
</protein>
<accession>A0AAV1SDM7</accession>
<dbReference type="AlphaFoldDB" id="A0AAV1SDM7"/>
<reference evidence="1 2" key="1">
    <citation type="submission" date="2024-01" db="EMBL/GenBank/DDBJ databases">
        <authorList>
            <person name="Waweru B."/>
        </authorList>
    </citation>
    <scope>NUCLEOTIDE SEQUENCE [LARGE SCALE GENOMIC DNA]</scope>
</reference>
<evidence type="ECO:0000313" key="1">
    <source>
        <dbReference type="EMBL" id="CAK7348635.1"/>
    </source>
</evidence>
<organism evidence="1 2">
    <name type="scientific">Dovyalis caffra</name>
    <dbReference type="NCBI Taxonomy" id="77055"/>
    <lineage>
        <taxon>Eukaryota</taxon>
        <taxon>Viridiplantae</taxon>
        <taxon>Streptophyta</taxon>
        <taxon>Embryophyta</taxon>
        <taxon>Tracheophyta</taxon>
        <taxon>Spermatophyta</taxon>
        <taxon>Magnoliopsida</taxon>
        <taxon>eudicotyledons</taxon>
        <taxon>Gunneridae</taxon>
        <taxon>Pentapetalae</taxon>
        <taxon>rosids</taxon>
        <taxon>fabids</taxon>
        <taxon>Malpighiales</taxon>
        <taxon>Salicaceae</taxon>
        <taxon>Flacourtieae</taxon>
        <taxon>Dovyalis</taxon>
    </lineage>
</organism>
<name>A0AAV1SDM7_9ROSI</name>
<evidence type="ECO:0000313" key="2">
    <source>
        <dbReference type="Proteomes" id="UP001314170"/>
    </source>
</evidence>